<evidence type="ECO:0000256" key="1">
    <source>
        <dbReference type="SAM" id="MobiDB-lite"/>
    </source>
</evidence>
<dbReference type="GeneID" id="41980782"/>
<reference evidence="2 3" key="1">
    <citation type="submission" date="2018-05" db="EMBL/GenBank/DDBJ databases">
        <title>Genome sequencing and assembly of the regulated plant pathogen Lachnellula willkommii and related sister species for the development of diagnostic species identification markers.</title>
        <authorList>
            <person name="Giroux E."/>
            <person name="Bilodeau G."/>
        </authorList>
    </citation>
    <scope>NUCLEOTIDE SEQUENCE [LARGE SCALE GENOMIC DNA]</scope>
    <source>
        <strain evidence="2 3">CBS 185.66</strain>
    </source>
</reference>
<keyword evidence="3" id="KW-1185">Reference proteome</keyword>
<evidence type="ECO:0000313" key="3">
    <source>
        <dbReference type="Proteomes" id="UP000431533"/>
    </source>
</evidence>
<dbReference type="AlphaFoldDB" id="A0A8H8R8L5"/>
<proteinExistence type="predicted"/>
<dbReference type="EMBL" id="QGMH01000006">
    <property type="protein sequence ID" value="TVY30570.1"/>
    <property type="molecule type" value="Genomic_DNA"/>
</dbReference>
<dbReference type="Pfam" id="PF12223">
    <property type="entry name" value="DUF3602"/>
    <property type="match status" value="1"/>
</dbReference>
<dbReference type="InterPro" id="IPR022024">
    <property type="entry name" value="DUF3602"/>
</dbReference>
<organism evidence="2 3">
    <name type="scientific">Lachnellula hyalina</name>
    <dbReference type="NCBI Taxonomy" id="1316788"/>
    <lineage>
        <taxon>Eukaryota</taxon>
        <taxon>Fungi</taxon>
        <taxon>Dikarya</taxon>
        <taxon>Ascomycota</taxon>
        <taxon>Pezizomycotina</taxon>
        <taxon>Leotiomycetes</taxon>
        <taxon>Helotiales</taxon>
        <taxon>Lachnaceae</taxon>
        <taxon>Lachnellula</taxon>
    </lineage>
</organism>
<gene>
    <name evidence="2" type="ORF">LHYA1_G000584</name>
</gene>
<dbReference type="PANTHER" id="PTHR34693:SF2">
    <property type="entry name" value="DUF3602 DOMAIN-CONTAINING PROTEIN"/>
    <property type="match status" value="1"/>
</dbReference>
<feature type="region of interest" description="Disordered" evidence="1">
    <location>
        <begin position="107"/>
        <end position="127"/>
    </location>
</feature>
<dbReference type="RefSeq" id="XP_031009356.1">
    <property type="nucleotide sequence ID" value="XM_031145576.1"/>
</dbReference>
<evidence type="ECO:0000313" key="2">
    <source>
        <dbReference type="EMBL" id="TVY30570.1"/>
    </source>
</evidence>
<comment type="caution">
    <text evidence="2">The sequence shown here is derived from an EMBL/GenBank/DDBJ whole genome shotgun (WGS) entry which is preliminary data.</text>
</comment>
<dbReference type="Proteomes" id="UP000431533">
    <property type="component" value="Unassembled WGS sequence"/>
</dbReference>
<dbReference type="InterPro" id="IPR053203">
    <property type="entry name" value="Cisplatin_resist-associated"/>
</dbReference>
<accession>A0A8H8R8L5</accession>
<name>A0A8H8R8L5_9HELO</name>
<dbReference type="PANTHER" id="PTHR34693">
    <property type="entry name" value="PROTEIN PAR32"/>
    <property type="match status" value="1"/>
</dbReference>
<dbReference type="OrthoDB" id="5424462at2759"/>
<protein>
    <submittedName>
        <fullName evidence="2">Uncharacterized protein</fullName>
    </submittedName>
</protein>
<sequence>MPYQVTEPHPTVTKYAHSGRGGAGNYHKAPKTSNPSTARGPASNFEVGLPQTSSKFSAGRGGAGNIYDKSERPMFSFDEELERMNTRERKMKEGAVWHVGRGGAGNWISSAPSSSRKDSSSADSVDSAHSGFFGPQGGYSGLVLIPAAFYDNDSTLRRKANSKGKVASGLHFHGVNMIYISKRTEREKLGTSRQYWLA</sequence>
<feature type="region of interest" description="Disordered" evidence="1">
    <location>
        <begin position="1"/>
        <end position="67"/>
    </location>
</feature>